<dbReference type="InterPro" id="IPR023404">
    <property type="entry name" value="rSAM_horseshoe"/>
</dbReference>
<dbReference type="Gene3D" id="3.80.30.20">
    <property type="entry name" value="tm_1862 like domain"/>
    <property type="match status" value="1"/>
</dbReference>
<dbReference type="SUPFAM" id="SSF102114">
    <property type="entry name" value="Radical SAM enzymes"/>
    <property type="match status" value="1"/>
</dbReference>
<reference evidence="8" key="1">
    <citation type="submission" date="2022-05" db="EMBL/GenBank/DDBJ databases">
        <authorList>
            <person name="Colautti A."/>
            <person name="Iacumin L."/>
        </authorList>
    </citation>
    <scope>NUCLEOTIDE SEQUENCE</scope>
    <source>
        <strain evidence="8">DSM 30747</strain>
    </source>
</reference>
<dbReference type="InterPro" id="IPR058240">
    <property type="entry name" value="rSAM_sf"/>
</dbReference>
<dbReference type="InterPro" id="IPR006638">
    <property type="entry name" value="Elp3/MiaA/NifB-like_rSAM"/>
</dbReference>
<evidence type="ECO:0000256" key="5">
    <source>
        <dbReference type="ARBA" id="ARBA00023014"/>
    </source>
</evidence>
<dbReference type="InterPro" id="IPR007197">
    <property type="entry name" value="rSAM"/>
</dbReference>
<evidence type="ECO:0000256" key="2">
    <source>
        <dbReference type="ARBA" id="ARBA00022691"/>
    </source>
</evidence>
<dbReference type="InterPro" id="IPR051198">
    <property type="entry name" value="BchE-like"/>
</dbReference>
<keyword evidence="2" id="KW-0949">S-adenosyl-L-methionine</keyword>
<evidence type="ECO:0000259" key="6">
    <source>
        <dbReference type="PROSITE" id="PS51332"/>
    </source>
</evidence>
<dbReference type="PROSITE" id="PS51332">
    <property type="entry name" value="B12_BINDING"/>
    <property type="match status" value="1"/>
</dbReference>
<dbReference type="InterPro" id="IPR006158">
    <property type="entry name" value="Cobalamin-bd"/>
</dbReference>
<feature type="domain" description="Radical SAM core" evidence="7">
    <location>
        <begin position="172"/>
        <end position="403"/>
    </location>
</feature>
<dbReference type="PROSITE" id="PS51918">
    <property type="entry name" value="RADICAL_SAM"/>
    <property type="match status" value="1"/>
</dbReference>
<dbReference type="Proteomes" id="UP001152172">
    <property type="component" value="Unassembled WGS sequence"/>
</dbReference>
<dbReference type="Pfam" id="PF04055">
    <property type="entry name" value="Radical_SAM"/>
    <property type="match status" value="1"/>
</dbReference>
<dbReference type="Pfam" id="PF13311">
    <property type="entry name" value="DUF4080"/>
    <property type="match status" value="1"/>
</dbReference>
<organism evidence="8 9">
    <name type="scientific">Psychrobacillus psychrodurans</name>
    <dbReference type="NCBI Taxonomy" id="126157"/>
    <lineage>
        <taxon>Bacteria</taxon>
        <taxon>Bacillati</taxon>
        <taxon>Bacillota</taxon>
        <taxon>Bacilli</taxon>
        <taxon>Bacillales</taxon>
        <taxon>Bacillaceae</taxon>
        <taxon>Psychrobacillus</taxon>
    </lineage>
</organism>
<evidence type="ECO:0000313" key="9">
    <source>
        <dbReference type="Proteomes" id="UP001152172"/>
    </source>
</evidence>
<dbReference type="GO" id="GO:0051539">
    <property type="term" value="F:4 iron, 4 sulfur cluster binding"/>
    <property type="evidence" value="ECO:0007669"/>
    <property type="project" value="UniProtKB-KW"/>
</dbReference>
<dbReference type="CDD" id="cd02068">
    <property type="entry name" value="radical_SAM_B12_BD"/>
    <property type="match status" value="1"/>
</dbReference>
<dbReference type="EMBL" id="JAMKBI010000003">
    <property type="protein sequence ID" value="MCZ8532981.1"/>
    <property type="molecule type" value="Genomic_DNA"/>
</dbReference>
<dbReference type="SMART" id="SM00729">
    <property type="entry name" value="Elp3"/>
    <property type="match status" value="1"/>
</dbReference>
<name>A0A9X3R9H8_9BACI</name>
<evidence type="ECO:0000256" key="1">
    <source>
        <dbReference type="ARBA" id="ARBA00001966"/>
    </source>
</evidence>
<dbReference type="SFLD" id="SFLDG01082">
    <property type="entry name" value="B12-binding_domain_containing"/>
    <property type="match status" value="1"/>
</dbReference>
<dbReference type="SUPFAM" id="SSF52242">
    <property type="entry name" value="Cobalamin (vitamin B12)-binding domain"/>
    <property type="match status" value="1"/>
</dbReference>
<keyword evidence="4" id="KW-0408">Iron</keyword>
<dbReference type="InterPro" id="IPR034466">
    <property type="entry name" value="Methyltransferase_Class_B"/>
</dbReference>
<dbReference type="InterPro" id="IPR036724">
    <property type="entry name" value="Cobalamin-bd_sf"/>
</dbReference>
<comment type="cofactor">
    <cofactor evidence="1">
        <name>[4Fe-4S] cluster</name>
        <dbReference type="ChEBI" id="CHEBI:49883"/>
    </cofactor>
</comment>
<proteinExistence type="predicted"/>
<evidence type="ECO:0000256" key="3">
    <source>
        <dbReference type="ARBA" id="ARBA00022723"/>
    </source>
</evidence>
<dbReference type="InterPro" id="IPR025288">
    <property type="entry name" value="DUF4080"/>
</dbReference>
<evidence type="ECO:0000313" key="8">
    <source>
        <dbReference type="EMBL" id="MCZ8532981.1"/>
    </source>
</evidence>
<gene>
    <name evidence="8" type="ORF">M9R61_06390</name>
</gene>
<accession>A0A9X3R9H8</accession>
<dbReference type="PANTHER" id="PTHR43409:SF16">
    <property type="entry name" value="SLR0320 PROTEIN"/>
    <property type="match status" value="1"/>
</dbReference>
<dbReference type="PANTHER" id="PTHR43409">
    <property type="entry name" value="ANAEROBIC MAGNESIUM-PROTOPORPHYRIN IX MONOMETHYL ESTER CYCLASE-RELATED"/>
    <property type="match status" value="1"/>
</dbReference>
<evidence type="ECO:0000259" key="7">
    <source>
        <dbReference type="PROSITE" id="PS51918"/>
    </source>
</evidence>
<dbReference type="GO" id="GO:0003824">
    <property type="term" value="F:catalytic activity"/>
    <property type="evidence" value="ECO:0007669"/>
    <property type="project" value="InterPro"/>
</dbReference>
<keyword evidence="3" id="KW-0479">Metal-binding</keyword>
<sequence length="584" mass="68361">MNIILTTLNAKFIHTNLALRCLKAYAEPEYHPSIIEYTIKDPTFNIVSDLYQKKPNVVGFSCYIWNIEETIKVIKMLKTVDPSVVVVLGGPEVSYDTNLWLRQIKEIDYIVVGEGEQSFKDLLDFLSQKRMINEVPGLAYVQDDKYILNPLPPKLDLRLSPSPYRFDEDIPDLPKRIVYVETSRGCPFSCQFCLSSIEVGVRYFNRDKVKEDIRFLMDNGSKIIKFVDRTFNISRSYAMEMFQFLIDEHQPGVVFQFEITADIMRPEVIQFLNENAPAGLFRFEIGVQSTNDLTNELVQRRQNFEKLKRTVTMVKSGGKIDQHLDLIAGLPEEDYSSFRNTFNEVFEMRPEELQLGFLKLLRGTGLRVEAEKYGYVYVDQAPYEIFSNNVLNFDDILRIKQVEDVLEKYWNAHRMDRTLEYLFEHVFETPFDFFQQFGTFWEERNWSKIGHQLEDLYTRLYAFLEGLDNISLPTIRSVMKIDYLSKQKFQPRKPWWNNDLNKEEQSIMYKLLVEDPTLAGESFSTLQLNERELYKQTFITPISINVDAFMQGFIEEKEGYLLTTFGKTETPHLSFVSGKTASHI</sequence>
<dbReference type="Pfam" id="PF02310">
    <property type="entry name" value="B12-binding"/>
    <property type="match status" value="1"/>
</dbReference>
<dbReference type="GO" id="GO:0005829">
    <property type="term" value="C:cytosol"/>
    <property type="evidence" value="ECO:0007669"/>
    <property type="project" value="TreeGrafter"/>
</dbReference>
<feature type="domain" description="B12-binding" evidence="6">
    <location>
        <begin position="1"/>
        <end position="133"/>
    </location>
</feature>
<dbReference type="RefSeq" id="WP_269921436.1">
    <property type="nucleotide sequence ID" value="NZ_JAMKBI010000003.1"/>
</dbReference>
<dbReference type="AlphaFoldDB" id="A0A9X3R9H8"/>
<comment type="caution">
    <text evidence="8">The sequence shown here is derived from an EMBL/GenBank/DDBJ whole genome shotgun (WGS) entry which is preliminary data.</text>
</comment>
<dbReference type="GO" id="GO:0031419">
    <property type="term" value="F:cobalamin binding"/>
    <property type="evidence" value="ECO:0007669"/>
    <property type="project" value="InterPro"/>
</dbReference>
<dbReference type="SFLD" id="SFLDS00029">
    <property type="entry name" value="Radical_SAM"/>
    <property type="match status" value="1"/>
</dbReference>
<evidence type="ECO:0000256" key="4">
    <source>
        <dbReference type="ARBA" id="ARBA00023004"/>
    </source>
</evidence>
<dbReference type="SFLD" id="SFLDG01123">
    <property type="entry name" value="methyltransferase_(Class_B)"/>
    <property type="match status" value="1"/>
</dbReference>
<keyword evidence="5" id="KW-0411">Iron-sulfur</keyword>
<dbReference type="Gene3D" id="3.40.50.280">
    <property type="entry name" value="Cobalamin-binding domain"/>
    <property type="match status" value="1"/>
</dbReference>
<keyword evidence="9" id="KW-1185">Reference proteome</keyword>
<dbReference type="GO" id="GO:0046872">
    <property type="term" value="F:metal ion binding"/>
    <property type="evidence" value="ECO:0007669"/>
    <property type="project" value="UniProtKB-KW"/>
</dbReference>
<protein>
    <submittedName>
        <fullName evidence="8">B12-binding domain-containing radical SAM protein</fullName>
    </submittedName>
</protein>